<dbReference type="AlphaFoldDB" id="A0A8T2SCX6"/>
<keyword evidence="4" id="KW-0812">Transmembrane</keyword>
<dbReference type="PANTHER" id="PTHR10414">
    <property type="entry name" value="ETHANOLAMINEPHOSPHOTRANSFERASE"/>
    <property type="match status" value="1"/>
</dbReference>
<proteinExistence type="inferred from homology"/>
<evidence type="ECO:0000256" key="3">
    <source>
        <dbReference type="ARBA" id="ARBA00023136"/>
    </source>
</evidence>
<dbReference type="OMA" id="QNMGQGW"/>
<feature type="transmembrane region" description="Helical" evidence="4">
    <location>
        <begin position="46"/>
        <end position="68"/>
    </location>
</feature>
<accession>A0A8T2SCX6</accession>
<comment type="similarity">
    <text evidence="2">Belongs to the CDP-alcohol phosphatidyltransferase class-I family.</text>
</comment>
<sequence>MILAHLCDEPKGLKTAMCLPLLFIPVAIANALSARFLSGSPMVKEQIVLGCFCAYTVCLYLHFAISVIHEITSALGIHCFRIARKEA</sequence>
<evidence type="ECO:0000256" key="1">
    <source>
        <dbReference type="ARBA" id="ARBA00004370"/>
    </source>
</evidence>
<evidence type="ECO:0000256" key="2">
    <source>
        <dbReference type="ARBA" id="ARBA00010441"/>
    </source>
</evidence>
<dbReference type="GO" id="GO:0016020">
    <property type="term" value="C:membrane"/>
    <property type="evidence" value="ECO:0007669"/>
    <property type="project" value="UniProtKB-SubCell"/>
</dbReference>
<keyword evidence="3 4" id="KW-0472">Membrane</keyword>
<feature type="transmembrane region" description="Helical" evidence="4">
    <location>
        <begin position="12"/>
        <end position="34"/>
    </location>
</feature>
<keyword evidence="4" id="KW-1133">Transmembrane helix</keyword>
<evidence type="ECO:0000313" key="5">
    <source>
        <dbReference type="EMBL" id="KAH7330966.1"/>
    </source>
</evidence>
<dbReference type="GO" id="GO:0008610">
    <property type="term" value="P:lipid biosynthetic process"/>
    <property type="evidence" value="ECO:0007669"/>
    <property type="project" value="UniProtKB-ARBA"/>
</dbReference>
<organism evidence="5 6">
    <name type="scientific">Ceratopteris richardii</name>
    <name type="common">Triangle waterfern</name>
    <dbReference type="NCBI Taxonomy" id="49495"/>
    <lineage>
        <taxon>Eukaryota</taxon>
        <taxon>Viridiplantae</taxon>
        <taxon>Streptophyta</taxon>
        <taxon>Embryophyta</taxon>
        <taxon>Tracheophyta</taxon>
        <taxon>Polypodiopsida</taxon>
        <taxon>Polypodiidae</taxon>
        <taxon>Polypodiales</taxon>
        <taxon>Pteridineae</taxon>
        <taxon>Pteridaceae</taxon>
        <taxon>Parkerioideae</taxon>
        <taxon>Ceratopteris</taxon>
    </lineage>
</organism>
<dbReference type="PANTHER" id="PTHR10414:SF37">
    <property type="entry name" value="BB IN A BOXCAR, ISOFORM C"/>
    <property type="match status" value="1"/>
</dbReference>
<name>A0A8T2SCX6_CERRI</name>
<dbReference type="EMBL" id="CM035425">
    <property type="protein sequence ID" value="KAH7330966.1"/>
    <property type="molecule type" value="Genomic_DNA"/>
</dbReference>
<dbReference type="InterPro" id="IPR014472">
    <property type="entry name" value="CHOPT"/>
</dbReference>
<comment type="subcellular location">
    <subcellularLocation>
        <location evidence="1">Membrane</location>
    </subcellularLocation>
</comment>
<dbReference type="OrthoDB" id="196717at2759"/>
<protein>
    <submittedName>
        <fullName evidence="5">Uncharacterized protein</fullName>
    </submittedName>
</protein>
<evidence type="ECO:0000256" key="4">
    <source>
        <dbReference type="SAM" id="Phobius"/>
    </source>
</evidence>
<gene>
    <name evidence="5" type="ORF">KP509_20G010300</name>
</gene>
<keyword evidence="6" id="KW-1185">Reference proteome</keyword>
<dbReference type="Proteomes" id="UP000825935">
    <property type="component" value="Chromosome 20"/>
</dbReference>
<evidence type="ECO:0000313" key="6">
    <source>
        <dbReference type="Proteomes" id="UP000825935"/>
    </source>
</evidence>
<reference evidence="5" key="1">
    <citation type="submission" date="2021-08" db="EMBL/GenBank/DDBJ databases">
        <title>WGS assembly of Ceratopteris richardii.</title>
        <authorList>
            <person name="Marchant D.B."/>
            <person name="Chen G."/>
            <person name="Jenkins J."/>
            <person name="Shu S."/>
            <person name="Leebens-Mack J."/>
            <person name="Grimwood J."/>
            <person name="Schmutz J."/>
            <person name="Soltis P."/>
            <person name="Soltis D."/>
            <person name="Chen Z.-H."/>
        </authorList>
    </citation>
    <scope>NUCLEOTIDE SEQUENCE</scope>
    <source>
        <strain evidence="5">Whitten #5841</strain>
        <tissue evidence="5">Leaf</tissue>
    </source>
</reference>
<comment type="caution">
    <text evidence="5">The sequence shown here is derived from an EMBL/GenBank/DDBJ whole genome shotgun (WGS) entry which is preliminary data.</text>
</comment>